<organism evidence="1 2">
    <name type="scientific">Haloarchaeobius iranensis</name>
    <dbReference type="NCBI Taxonomy" id="996166"/>
    <lineage>
        <taxon>Archaea</taxon>
        <taxon>Methanobacteriati</taxon>
        <taxon>Methanobacteriota</taxon>
        <taxon>Stenosarchaea group</taxon>
        <taxon>Halobacteria</taxon>
        <taxon>Halobacteriales</taxon>
        <taxon>Halorubellaceae</taxon>
        <taxon>Haloarchaeobius</taxon>
    </lineage>
</organism>
<dbReference type="EMBL" id="FNIA01000058">
    <property type="protein sequence ID" value="SDN52853.1"/>
    <property type="molecule type" value="Genomic_DNA"/>
</dbReference>
<name>A0A1H0C4S1_9EURY</name>
<evidence type="ECO:0000313" key="2">
    <source>
        <dbReference type="Proteomes" id="UP000199370"/>
    </source>
</evidence>
<protein>
    <submittedName>
        <fullName evidence="1">Uncharacterized protein</fullName>
    </submittedName>
</protein>
<accession>A0A1H0C4S1</accession>
<gene>
    <name evidence="1" type="ORF">SAMN05192554_1581</name>
</gene>
<evidence type="ECO:0000313" key="1">
    <source>
        <dbReference type="EMBL" id="SDN52853.1"/>
    </source>
</evidence>
<dbReference type="Proteomes" id="UP000199370">
    <property type="component" value="Unassembled WGS sequence"/>
</dbReference>
<dbReference type="AlphaFoldDB" id="A0A1H0C4S1"/>
<sequence length="146" mass="16220">MAQFTMSANDTAAGTLKIPADELPYYGRFEGAQFELFLALGEEYEAISGDPQRNSSLITEFEVVDVRQSEENIEMSLEAIDGEQSIVNLTLQKEQLPESISAEDEAWYLGVSLDYDEGETPTDIIPDAVELFDRYVEGPSGDYDSD</sequence>
<reference evidence="1 2" key="1">
    <citation type="submission" date="2016-10" db="EMBL/GenBank/DDBJ databases">
        <authorList>
            <person name="de Groot N.N."/>
        </authorList>
    </citation>
    <scope>NUCLEOTIDE SEQUENCE [LARGE SCALE GENOMIC DNA]</scope>
    <source>
        <strain evidence="2">EB21,IBRC-M 10013,KCTC 4048</strain>
    </source>
</reference>
<proteinExistence type="predicted"/>
<keyword evidence="2" id="KW-1185">Reference proteome</keyword>